<evidence type="ECO:0000256" key="1">
    <source>
        <dbReference type="SAM" id="Phobius"/>
    </source>
</evidence>
<dbReference type="Proteomes" id="UP000440304">
    <property type="component" value="Unassembled WGS sequence"/>
</dbReference>
<dbReference type="RefSeq" id="WP_160785210.1">
    <property type="nucleotide sequence ID" value="NZ_CP086610.1"/>
</dbReference>
<comment type="caution">
    <text evidence="3">The sequence shown here is derived from an EMBL/GenBank/DDBJ whole genome shotgun (WGS) entry which is preliminary data.</text>
</comment>
<keyword evidence="1" id="KW-0472">Membrane</keyword>
<gene>
    <name evidence="3" type="ORF">GR156_05835</name>
</gene>
<organism evidence="3 4">
    <name type="scientific">Shinella zoogloeoides</name>
    <name type="common">Crabtreella saccharophila</name>
    <dbReference type="NCBI Taxonomy" id="352475"/>
    <lineage>
        <taxon>Bacteria</taxon>
        <taxon>Pseudomonadati</taxon>
        <taxon>Pseudomonadota</taxon>
        <taxon>Alphaproteobacteria</taxon>
        <taxon>Hyphomicrobiales</taxon>
        <taxon>Rhizobiaceae</taxon>
        <taxon>Shinella</taxon>
    </lineage>
</organism>
<accession>A0A6N8TBJ1</accession>
<reference evidence="3 4" key="1">
    <citation type="submission" date="2019-12" db="EMBL/GenBank/DDBJ databases">
        <title>Shinella granuli gen. nov., sp. nov., and proposal of the reclassification of Zoogloea ramigera ATCC 19623 as Shinella zoogloeoides sp. nov.</title>
        <authorList>
            <person name="Gao J."/>
        </authorList>
    </citation>
    <scope>NUCLEOTIDE SEQUENCE [LARGE SCALE GENOMIC DNA]</scope>
    <source>
        <strain evidence="3 4">DSM 287</strain>
    </source>
</reference>
<sequence>MTRRANKLFFLGGAGAVLLALAAEQLHKHTGSEIAGILVGVFPLVAFVSLVFGGVLPWAGTLILKHPMHDTAGYRDDYAAEPEKETGGYLSQGWRRRRERVMHRNIKAFGLYIEPDEKS</sequence>
<evidence type="ECO:0000256" key="2">
    <source>
        <dbReference type="SAM" id="SignalP"/>
    </source>
</evidence>
<dbReference type="OrthoDB" id="9834608at2"/>
<keyword evidence="1" id="KW-0812">Transmembrane</keyword>
<name>A0A6N8TBJ1_SHIZO</name>
<protein>
    <submittedName>
        <fullName evidence="3">Uncharacterized protein</fullName>
    </submittedName>
</protein>
<dbReference type="AlphaFoldDB" id="A0A6N8TBJ1"/>
<dbReference type="EMBL" id="WUML01000003">
    <property type="protein sequence ID" value="MXN99814.1"/>
    <property type="molecule type" value="Genomic_DNA"/>
</dbReference>
<keyword evidence="1" id="KW-1133">Transmembrane helix</keyword>
<feature type="transmembrane region" description="Helical" evidence="1">
    <location>
        <begin position="38"/>
        <end position="59"/>
    </location>
</feature>
<feature type="signal peptide" evidence="2">
    <location>
        <begin position="1"/>
        <end position="22"/>
    </location>
</feature>
<evidence type="ECO:0000313" key="3">
    <source>
        <dbReference type="EMBL" id="MXN99814.1"/>
    </source>
</evidence>
<feature type="chain" id="PRO_5026790880" evidence="2">
    <location>
        <begin position="23"/>
        <end position="119"/>
    </location>
</feature>
<proteinExistence type="predicted"/>
<evidence type="ECO:0000313" key="4">
    <source>
        <dbReference type="Proteomes" id="UP000440304"/>
    </source>
</evidence>
<keyword evidence="2" id="KW-0732">Signal</keyword>